<dbReference type="EMBL" id="JBHSKI010000004">
    <property type="protein sequence ID" value="MFC5171184.1"/>
    <property type="molecule type" value="Genomic_DNA"/>
</dbReference>
<keyword evidence="4" id="KW-1185">Reference proteome</keyword>
<comment type="similarity">
    <text evidence="1">Belongs to the universal stress protein A family.</text>
</comment>
<feature type="domain" description="UspA" evidence="2">
    <location>
        <begin position="151"/>
        <end position="288"/>
    </location>
</feature>
<sequence>MNQSIAVGLDGSAESAAAAHWAAREAVLRERPLLLVHCEEGPSPVGIRAGRSDARERWAEALLTDASDALREAHPHLRVDTKDVDGPPGVALTEVAATSEMLVLGSRGLGTVSGYVLGSVGLAVVRGSERTVVLVRGTEEAKRDARSHGAYGPVVVGIDVDRPSDAPLAFAFEEAAHRECPVCVLHSAATPPLFGSGMSYDPAVTEQLTRQVEAKLNELIAPWQQRWPTVRVDVRATTGRAADQILENGAGAGLVVVGRRIRRSSMGAHIGPVTHNVLHHASSPVAVVAHR</sequence>
<dbReference type="Proteomes" id="UP001596208">
    <property type="component" value="Unassembled WGS sequence"/>
</dbReference>
<dbReference type="SUPFAM" id="SSF52402">
    <property type="entry name" value="Adenine nucleotide alpha hydrolases-like"/>
    <property type="match status" value="2"/>
</dbReference>
<proteinExistence type="inferred from homology"/>
<dbReference type="Gene3D" id="3.40.50.620">
    <property type="entry name" value="HUPs"/>
    <property type="match status" value="2"/>
</dbReference>
<dbReference type="InterPro" id="IPR014729">
    <property type="entry name" value="Rossmann-like_a/b/a_fold"/>
</dbReference>
<organism evidence="3 4">
    <name type="scientific">Streptomyces mutomycini</name>
    <dbReference type="NCBI Taxonomy" id="284036"/>
    <lineage>
        <taxon>Bacteria</taxon>
        <taxon>Bacillati</taxon>
        <taxon>Actinomycetota</taxon>
        <taxon>Actinomycetes</taxon>
        <taxon>Kitasatosporales</taxon>
        <taxon>Streptomycetaceae</taxon>
        <taxon>Streptomyces</taxon>
    </lineage>
</organism>
<evidence type="ECO:0000313" key="4">
    <source>
        <dbReference type="Proteomes" id="UP001596208"/>
    </source>
</evidence>
<feature type="domain" description="UspA" evidence="2">
    <location>
        <begin position="1"/>
        <end position="136"/>
    </location>
</feature>
<dbReference type="PRINTS" id="PR01438">
    <property type="entry name" value="UNVRSLSTRESS"/>
</dbReference>
<dbReference type="InterPro" id="IPR006015">
    <property type="entry name" value="Universal_stress_UspA"/>
</dbReference>
<comment type="caution">
    <text evidence="3">The sequence shown here is derived from an EMBL/GenBank/DDBJ whole genome shotgun (WGS) entry which is preliminary data.</text>
</comment>
<dbReference type="RefSeq" id="WP_053928956.1">
    <property type="nucleotide sequence ID" value="NZ_JBHSKI010000004.1"/>
</dbReference>
<dbReference type="Pfam" id="PF00582">
    <property type="entry name" value="Usp"/>
    <property type="match status" value="2"/>
</dbReference>
<protein>
    <submittedName>
        <fullName evidence="3">Universal stress protein</fullName>
    </submittedName>
</protein>
<name>A0ABW0B1V0_9ACTN</name>
<gene>
    <name evidence="3" type="ORF">ACFPRK_11345</name>
</gene>
<evidence type="ECO:0000313" key="3">
    <source>
        <dbReference type="EMBL" id="MFC5171184.1"/>
    </source>
</evidence>
<evidence type="ECO:0000256" key="1">
    <source>
        <dbReference type="ARBA" id="ARBA00008791"/>
    </source>
</evidence>
<dbReference type="PANTHER" id="PTHR46268:SF6">
    <property type="entry name" value="UNIVERSAL STRESS PROTEIN UP12"/>
    <property type="match status" value="1"/>
</dbReference>
<reference evidence="4" key="1">
    <citation type="journal article" date="2019" name="Int. J. Syst. Evol. Microbiol.">
        <title>The Global Catalogue of Microorganisms (GCM) 10K type strain sequencing project: providing services to taxonomists for standard genome sequencing and annotation.</title>
        <authorList>
            <consortium name="The Broad Institute Genomics Platform"/>
            <consortium name="The Broad Institute Genome Sequencing Center for Infectious Disease"/>
            <person name="Wu L."/>
            <person name="Ma J."/>
        </authorList>
    </citation>
    <scope>NUCLEOTIDE SEQUENCE [LARGE SCALE GENOMIC DNA]</scope>
    <source>
        <strain evidence="4">CGMCC 4.1721</strain>
    </source>
</reference>
<dbReference type="InterPro" id="IPR006016">
    <property type="entry name" value="UspA"/>
</dbReference>
<dbReference type="PANTHER" id="PTHR46268">
    <property type="entry name" value="STRESS RESPONSE PROTEIN NHAX"/>
    <property type="match status" value="1"/>
</dbReference>
<evidence type="ECO:0000259" key="2">
    <source>
        <dbReference type="Pfam" id="PF00582"/>
    </source>
</evidence>
<accession>A0ABW0B1V0</accession>